<dbReference type="EMBL" id="JBHMAF010000050">
    <property type="protein sequence ID" value="MFB9758993.1"/>
    <property type="molecule type" value="Genomic_DNA"/>
</dbReference>
<evidence type="ECO:0000313" key="2">
    <source>
        <dbReference type="Proteomes" id="UP001589609"/>
    </source>
</evidence>
<reference evidence="1 2" key="1">
    <citation type="submission" date="2024-09" db="EMBL/GenBank/DDBJ databases">
        <authorList>
            <person name="Sun Q."/>
            <person name="Mori K."/>
        </authorList>
    </citation>
    <scope>NUCLEOTIDE SEQUENCE [LARGE SCALE GENOMIC DNA]</scope>
    <source>
        <strain evidence="1 2">JCM 11201</strain>
    </source>
</reference>
<gene>
    <name evidence="1" type="ORF">ACFFMS_11025</name>
</gene>
<proteinExistence type="predicted"/>
<sequence length="60" mass="7075">MRKGDTVFYNGKHYIVVHIFDNGFVEIGIPELDNWLSVEIVPIVKIEHIVRRKKKLTKKL</sequence>
<organism evidence="1 2">
    <name type="scientific">Ectobacillus funiculus</name>
    <dbReference type="NCBI Taxonomy" id="137993"/>
    <lineage>
        <taxon>Bacteria</taxon>
        <taxon>Bacillati</taxon>
        <taxon>Bacillota</taxon>
        <taxon>Bacilli</taxon>
        <taxon>Bacillales</taxon>
        <taxon>Bacillaceae</taxon>
        <taxon>Ectobacillus</taxon>
    </lineage>
</organism>
<comment type="caution">
    <text evidence="1">The sequence shown here is derived from an EMBL/GenBank/DDBJ whole genome shotgun (WGS) entry which is preliminary data.</text>
</comment>
<name>A0ABV5WFJ1_9BACI</name>
<accession>A0ABV5WFJ1</accession>
<protein>
    <submittedName>
        <fullName evidence="1">Uncharacterized protein</fullName>
    </submittedName>
</protein>
<dbReference type="Proteomes" id="UP001589609">
    <property type="component" value="Unassembled WGS sequence"/>
</dbReference>
<dbReference type="RefSeq" id="WP_129729547.1">
    <property type="nucleotide sequence ID" value="NZ_JBHMAF010000050.1"/>
</dbReference>
<keyword evidence="2" id="KW-1185">Reference proteome</keyword>
<evidence type="ECO:0000313" key="1">
    <source>
        <dbReference type="EMBL" id="MFB9758993.1"/>
    </source>
</evidence>